<proteinExistence type="predicted"/>
<gene>
    <name evidence="3" type="primary">LOC140707044</name>
</gene>
<accession>A0ABM5GDG8</accession>
<dbReference type="RefSeq" id="XP_072855675.1">
    <property type="nucleotide sequence ID" value="XM_072999574.1"/>
</dbReference>
<organism evidence="2 3">
    <name type="scientific">Pogona vitticeps</name>
    <name type="common">central bearded dragon</name>
    <dbReference type="NCBI Taxonomy" id="103695"/>
    <lineage>
        <taxon>Eukaryota</taxon>
        <taxon>Metazoa</taxon>
        <taxon>Chordata</taxon>
        <taxon>Craniata</taxon>
        <taxon>Vertebrata</taxon>
        <taxon>Euteleostomi</taxon>
        <taxon>Lepidosauria</taxon>
        <taxon>Squamata</taxon>
        <taxon>Bifurcata</taxon>
        <taxon>Unidentata</taxon>
        <taxon>Episquamata</taxon>
        <taxon>Toxicofera</taxon>
        <taxon>Iguania</taxon>
        <taxon>Acrodonta</taxon>
        <taxon>Agamidae</taxon>
        <taxon>Amphibolurinae</taxon>
        <taxon>Pogona</taxon>
    </lineage>
</organism>
<evidence type="ECO:0000256" key="1">
    <source>
        <dbReference type="SAM" id="MobiDB-lite"/>
    </source>
</evidence>
<evidence type="ECO:0000313" key="2">
    <source>
        <dbReference type="Proteomes" id="UP001652642"/>
    </source>
</evidence>
<feature type="compositionally biased region" description="Basic residues" evidence="1">
    <location>
        <begin position="17"/>
        <end position="28"/>
    </location>
</feature>
<dbReference type="PANTHER" id="PTHR13318">
    <property type="entry name" value="PARTNER OF PAIRED, ISOFORM B-RELATED"/>
    <property type="match status" value="1"/>
</dbReference>
<feature type="compositionally biased region" description="Gly residues" evidence="1">
    <location>
        <begin position="89"/>
        <end position="102"/>
    </location>
</feature>
<protein>
    <submittedName>
        <fullName evidence="3">F-box/LRR-repeat protein 6-like</fullName>
    </submittedName>
</protein>
<dbReference type="GeneID" id="140707044"/>
<evidence type="ECO:0000313" key="3">
    <source>
        <dbReference type="RefSeq" id="XP_072855675.1"/>
    </source>
</evidence>
<feature type="compositionally biased region" description="Basic and acidic residues" evidence="1">
    <location>
        <begin position="56"/>
        <end position="78"/>
    </location>
</feature>
<reference evidence="3" key="1">
    <citation type="submission" date="2025-08" db="UniProtKB">
        <authorList>
            <consortium name="RefSeq"/>
        </authorList>
    </citation>
    <scope>IDENTIFICATION</scope>
</reference>
<dbReference type="SUPFAM" id="SSF52047">
    <property type="entry name" value="RNI-like"/>
    <property type="match status" value="1"/>
</dbReference>
<feature type="compositionally biased region" description="Gly residues" evidence="1">
    <location>
        <begin position="30"/>
        <end position="46"/>
    </location>
</feature>
<dbReference type="InterPro" id="IPR032675">
    <property type="entry name" value="LRR_dom_sf"/>
</dbReference>
<dbReference type="Proteomes" id="UP001652642">
    <property type="component" value="Chromosome 4"/>
</dbReference>
<keyword evidence="2" id="KW-1185">Reference proteome</keyword>
<feature type="region of interest" description="Disordered" evidence="1">
    <location>
        <begin position="1"/>
        <end position="113"/>
    </location>
</feature>
<sequence>MFAGDGARLGSAGRLLPRPRSRQSRRRCSAGGGGSDGPPGCFGVGGCADTAGPVGDRGRTAEQAEFPRDIPRRGRAVDTKPAPQPGLGSPAGGGCGGGGGRTGCPPRRRKGPASFRGAALLTRAAEATGDGAPGPAGGLFGAPSASSSARTACFQGRDGFCDWCPSNPAVAFQGGGCPELELLEVNTEIKQSSQPFQLPIEQLQAACPQLQVLRLLNVTCYVKPAAGSAPPPPGFPQLEELCLATTAFSFVDNNMLERILCASSRLRVLDLRGCFRVTPKGLELLPCSDLEQLYLGLYGSISHLRLPLEGSPLITWKWDHSLRELDLAGQSFSEQDLDRAMAAFARQERAGGEPALHSLNLTGTKITLRTVSTLIASCPSLNYLNLSSCRHLPRGMKKVYRGSDEIRQCLHQLLTSVEESGGLGEIT</sequence>
<name>A0ABM5GDG8_9SAUR</name>
<dbReference type="Gene3D" id="3.80.10.10">
    <property type="entry name" value="Ribonuclease Inhibitor"/>
    <property type="match status" value="1"/>
</dbReference>